<feature type="non-terminal residue" evidence="2">
    <location>
        <position position="1"/>
    </location>
</feature>
<organism evidence="2 3">
    <name type="scientific">Thermothielavioides terrestris (strain ATCC 38088 / NRRL 8126)</name>
    <name type="common">Thielavia terrestris</name>
    <dbReference type="NCBI Taxonomy" id="578455"/>
    <lineage>
        <taxon>Eukaryota</taxon>
        <taxon>Fungi</taxon>
        <taxon>Dikarya</taxon>
        <taxon>Ascomycota</taxon>
        <taxon>Pezizomycotina</taxon>
        <taxon>Sordariomycetes</taxon>
        <taxon>Sordariomycetidae</taxon>
        <taxon>Sordariales</taxon>
        <taxon>Chaetomiaceae</taxon>
        <taxon>Thermothielavioides</taxon>
        <taxon>Thermothielavioides terrestris</taxon>
    </lineage>
</organism>
<dbReference type="OrthoDB" id="276276at2759"/>
<protein>
    <recommendedName>
        <fullName evidence="1">Nudix hydrolase domain-containing protein</fullName>
    </recommendedName>
</protein>
<dbReference type="Proteomes" id="UP000008181">
    <property type="component" value="Chromosome 1"/>
</dbReference>
<dbReference type="CDD" id="cd02883">
    <property type="entry name" value="NUDIX_Hydrolase"/>
    <property type="match status" value="1"/>
</dbReference>
<evidence type="ECO:0000259" key="1">
    <source>
        <dbReference type="PROSITE" id="PS51462"/>
    </source>
</evidence>
<name>G2QVA4_THETT</name>
<proteinExistence type="predicted"/>
<feature type="domain" description="Nudix hydrolase" evidence="1">
    <location>
        <begin position="15"/>
        <end position="162"/>
    </location>
</feature>
<reference evidence="2 3" key="1">
    <citation type="journal article" date="2011" name="Nat. Biotechnol.">
        <title>Comparative genomic analysis of the thermophilic biomass-degrading fungi Myceliophthora thermophila and Thielavia terrestris.</title>
        <authorList>
            <person name="Berka R.M."/>
            <person name="Grigoriev I.V."/>
            <person name="Otillar R."/>
            <person name="Salamov A."/>
            <person name="Grimwood J."/>
            <person name="Reid I."/>
            <person name="Ishmael N."/>
            <person name="John T."/>
            <person name="Darmond C."/>
            <person name="Moisan M.-C."/>
            <person name="Henrissat B."/>
            <person name="Coutinho P.M."/>
            <person name="Lombard V."/>
            <person name="Natvig D.O."/>
            <person name="Lindquist E."/>
            <person name="Schmutz J."/>
            <person name="Lucas S."/>
            <person name="Harris P."/>
            <person name="Powlowski J."/>
            <person name="Bellemare A."/>
            <person name="Taylor D."/>
            <person name="Butler G."/>
            <person name="de Vries R.P."/>
            <person name="Allijn I.E."/>
            <person name="van den Brink J."/>
            <person name="Ushinsky S."/>
            <person name="Storms R."/>
            <person name="Powell A.J."/>
            <person name="Paulsen I.T."/>
            <person name="Elbourne L.D.H."/>
            <person name="Baker S.E."/>
            <person name="Magnuson J."/>
            <person name="LaBoissiere S."/>
            <person name="Clutterbuck A.J."/>
            <person name="Martinez D."/>
            <person name="Wogulis M."/>
            <person name="de Leon A.L."/>
            <person name="Rey M.W."/>
            <person name="Tsang A."/>
        </authorList>
    </citation>
    <scope>NUCLEOTIDE SEQUENCE [LARGE SCALE GENOMIC DNA]</scope>
    <source>
        <strain evidence="3">ATCC 38088 / NRRL 8126</strain>
    </source>
</reference>
<dbReference type="InterPro" id="IPR000086">
    <property type="entry name" value="NUDIX_hydrolase_dom"/>
</dbReference>
<dbReference type="InterPro" id="IPR015797">
    <property type="entry name" value="NUDIX_hydrolase-like_dom_sf"/>
</dbReference>
<keyword evidence="3" id="KW-1185">Reference proteome</keyword>
<dbReference type="EMBL" id="CP003009">
    <property type="protein sequence ID" value="AEO63791.1"/>
    <property type="molecule type" value="Genomic_DNA"/>
</dbReference>
<dbReference type="eggNOG" id="ENOG502S8JU">
    <property type="taxonomic scope" value="Eukaryota"/>
</dbReference>
<sequence length="163" mass="17699">YNVPPAAYLATHPHLTNLVVSALIIHAPTGRALLIQRAAHDGFPLKWECPGGQVDAGADATVLHALCREVREETGLALPLPLPLPDVADVLDTIEFPGGGGSNWRKITFLVLLAEDDGDEKLPPPVRLDEREHQDAVWATGEEVQAGRCEGREIVFAYEGQRE</sequence>
<dbReference type="Gene3D" id="3.90.79.10">
    <property type="entry name" value="Nucleoside Triphosphate Pyrophosphohydrolase"/>
    <property type="match status" value="1"/>
</dbReference>
<dbReference type="PANTHER" id="PTHR43736:SF1">
    <property type="entry name" value="DIHYDRONEOPTERIN TRIPHOSPHATE DIPHOSPHATASE"/>
    <property type="match status" value="1"/>
</dbReference>
<evidence type="ECO:0000313" key="2">
    <source>
        <dbReference type="EMBL" id="AEO63791.1"/>
    </source>
</evidence>
<dbReference type="PROSITE" id="PS51462">
    <property type="entry name" value="NUDIX"/>
    <property type="match status" value="1"/>
</dbReference>
<dbReference type="HOGENOM" id="CLU_067850_0_1_1"/>
<dbReference type="Pfam" id="PF00293">
    <property type="entry name" value="NUDIX"/>
    <property type="match status" value="1"/>
</dbReference>
<evidence type="ECO:0000313" key="3">
    <source>
        <dbReference type="Proteomes" id="UP000008181"/>
    </source>
</evidence>
<dbReference type="RefSeq" id="XP_003650127.1">
    <property type="nucleotide sequence ID" value="XM_003650079.1"/>
</dbReference>
<dbReference type="KEGG" id="ttt:THITE_27175"/>
<dbReference type="PANTHER" id="PTHR43736">
    <property type="entry name" value="ADP-RIBOSE PYROPHOSPHATASE"/>
    <property type="match status" value="1"/>
</dbReference>
<accession>G2QVA4</accession>
<dbReference type="GeneID" id="11515787"/>
<dbReference type="SUPFAM" id="SSF55811">
    <property type="entry name" value="Nudix"/>
    <property type="match status" value="1"/>
</dbReference>
<gene>
    <name evidence="2" type="ORF">THITE_27175</name>
</gene>
<dbReference type="STRING" id="578455.G2QVA4"/>
<dbReference type="AlphaFoldDB" id="G2QVA4"/>
<feature type="non-terminal residue" evidence="2">
    <location>
        <position position="163"/>
    </location>
</feature>